<protein>
    <recommendedName>
        <fullName evidence="3">RNA-directed DNA polymerase, eukaryota, Reverse transcriptase zinc-binding domain protein</fullName>
    </recommendedName>
</protein>
<dbReference type="OrthoDB" id="975181at2759"/>
<gene>
    <name evidence="1" type="ORF">CTI12_AA380360</name>
</gene>
<reference evidence="1 2" key="1">
    <citation type="journal article" date="2018" name="Mol. Plant">
        <title>The genome of Artemisia annua provides insight into the evolution of Asteraceae family and artemisinin biosynthesis.</title>
        <authorList>
            <person name="Shen Q."/>
            <person name="Zhang L."/>
            <person name="Liao Z."/>
            <person name="Wang S."/>
            <person name="Yan T."/>
            <person name="Shi P."/>
            <person name="Liu M."/>
            <person name="Fu X."/>
            <person name="Pan Q."/>
            <person name="Wang Y."/>
            <person name="Lv Z."/>
            <person name="Lu X."/>
            <person name="Zhang F."/>
            <person name="Jiang W."/>
            <person name="Ma Y."/>
            <person name="Chen M."/>
            <person name="Hao X."/>
            <person name="Li L."/>
            <person name="Tang Y."/>
            <person name="Lv G."/>
            <person name="Zhou Y."/>
            <person name="Sun X."/>
            <person name="Brodelius P.E."/>
            <person name="Rose J.K.C."/>
            <person name="Tang K."/>
        </authorList>
    </citation>
    <scope>NUCLEOTIDE SEQUENCE [LARGE SCALE GENOMIC DNA]</scope>
    <source>
        <strain evidence="2">cv. Huhao1</strain>
        <tissue evidence="1">Leaf</tissue>
    </source>
</reference>
<comment type="caution">
    <text evidence="1">The sequence shown here is derived from an EMBL/GenBank/DDBJ whole genome shotgun (WGS) entry which is preliminary data.</text>
</comment>
<dbReference type="Proteomes" id="UP000245207">
    <property type="component" value="Unassembled WGS sequence"/>
</dbReference>
<dbReference type="AlphaFoldDB" id="A0A2U1MG24"/>
<sequence>MYGDEKKMPWFCWNKVMLDKEDGGVWVSVVKCCSNLNLFGIDLNEIMHHTTCRWAFSNRAWVVNWDWCMQPTERFLGDIISILNIIDCLVIDAYKEDEWAWKIENSGLLPLQNLAYTRIMLYCAI</sequence>
<accession>A0A2U1MG24</accession>
<evidence type="ECO:0008006" key="3">
    <source>
        <dbReference type="Google" id="ProtNLM"/>
    </source>
</evidence>
<dbReference type="EMBL" id="PKPP01005420">
    <property type="protein sequence ID" value="PWA60199.1"/>
    <property type="molecule type" value="Genomic_DNA"/>
</dbReference>
<organism evidence="1 2">
    <name type="scientific">Artemisia annua</name>
    <name type="common">Sweet wormwood</name>
    <dbReference type="NCBI Taxonomy" id="35608"/>
    <lineage>
        <taxon>Eukaryota</taxon>
        <taxon>Viridiplantae</taxon>
        <taxon>Streptophyta</taxon>
        <taxon>Embryophyta</taxon>
        <taxon>Tracheophyta</taxon>
        <taxon>Spermatophyta</taxon>
        <taxon>Magnoliopsida</taxon>
        <taxon>eudicotyledons</taxon>
        <taxon>Gunneridae</taxon>
        <taxon>Pentapetalae</taxon>
        <taxon>asterids</taxon>
        <taxon>campanulids</taxon>
        <taxon>Asterales</taxon>
        <taxon>Asteraceae</taxon>
        <taxon>Asteroideae</taxon>
        <taxon>Anthemideae</taxon>
        <taxon>Artemisiinae</taxon>
        <taxon>Artemisia</taxon>
    </lineage>
</organism>
<name>A0A2U1MG24_ARTAN</name>
<evidence type="ECO:0000313" key="2">
    <source>
        <dbReference type="Proteomes" id="UP000245207"/>
    </source>
</evidence>
<keyword evidence="2" id="KW-1185">Reference proteome</keyword>
<evidence type="ECO:0000313" key="1">
    <source>
        <dbReference type="EMBL" id="PWA60199.1"/>
    </source>
</evidence>
<proteinExistence type="predicted"/>